<name>A0A645EKT1_9ZZZZ</name>
<dbReference type="EMBL" id="VSSQ01048556">
    <property type="protein sequence ID" value="MPN02601.1"/>
    <property type="molecule type" value="Genomic_DNA"/>
</dbReference>
<sequence>MLVQISEWDTGVRYVREAILGQERDGSLANSYILPLYYERLLVGGLKIRMHYKEELYWQKSQP</sequence>
<proteinExistence type="predicted"/>
<dbReference type="AlphaFoldDB" id="A0A645EKT1"/>
<accession>A0A645EKT1</accession>
<protein>
    <submittedName>
        <fullName evidence="1">Uncharacterized protein</fullName>
    </submittedName>
</protein>
<comment type="caution">
    <text evidence="1">The sequence shown here is derived from an EMBL/GenBank/DDBJ whole genome shotgun (WGS) entry which is preliminary data.</text>
</comment>
<gene>
    <name evidence="1" type="ORF">SDC9_149817</name>
</gene>
<organism evidence="1">
    <name type="scientific">bioreactor metagenome</name>
    <dbReference type="NCBI Taxonomy" id="1076179"/>
    <lineage>
        <taxon>unclassified sequences</taxon>
        <taxon>metagenomes</taxon>
        <taxon>ecological metagenomes</taxon>
    </lineage>
</organism>
<reference evidence="1" key="1">
    <citation type="submission" date="2019-08" db="EMBL/GenBank/DDBJ databases">
        <authorList>
            <person name="Kucharzyk K."/>
            <person name="Murdoch R.W."/>
            <person name="Higgins S."/>
            <person name="Loffler F."/>
        </authorList>
    </citation>
    <scope>NUCLEOTIDE SEQUENCE</scope>
</reference>
<evidence type="ECO:0000313" key="1">
    <source>
        <dbReference type="EMBL" id="MPN02601.1"/>
    </source>
</evidence>